<reference evidence="2" key="1">
    <citation type="journal article" date="2019" name="Int. J. Syst. Evol. Microbiol.">
        <title>The Global Catalogue of Microorganisms (GCM) 10K type strain sequencing project: providing services to taxonomists for standard genome sequencing and annotation.</title>
        <authorList>
            <consortium name="The Broad Institute Genomics Platform"/>
            <consortium name="The Broad Institute Genome Sequencing Center for Infectious Disease"/>
            <person name="Wu L."/>
            <person name="Ma J."/>
        </authorList>
    </citation>
    <scope>NUCLEOTIDE SEQUENCE [LARGE SCALE GENOMIC DNA]</scope>
    <source>
        <strain evidence="2">S1</strain>
    </source>
</reference>
<sequence>MRRSKRGTGSNGQARNSRLFVIRAARRKEEEGVARQNLKPVSRRQRQSVELLSEEELMKCIEDLCNSKAEEFRYFGYEDVTGEQVWACVSESYRRGWPRLNRLVNDILSLKATRFMNWLMVSVYKNPSGK</sequence>
<comment type="caution">
    <text evidence="1">The sequence shown here is derived from an EMBL/GenBank/DDBJ whole genome shotgun (WGS) entry which is preliminary data.</text>
</comment>
<protein>
    <submittedName>
        <fullName evidence="1">Post-transcriptional regulator</fullName>
    </submittedName>
</protein>
<keyword evidence="2" id="KW-1185">Reference proteome</keyword>
<dbReference type="Proteomes" id="UP001597282">
    <property type="component" value="Unassembled WGS sequence"/>
</dbReference>
<dbReference type="Pfam" id="PF13797">
    <property type="entry name" value="Post_transc_reg"/>
    <property type="match status" value="1"/>
</dbReference>
<dbReference type="InterPro" id="IPR025716">
    <property type="entry name" value="Post-transcriptional_regulator"/>
</dbReference>
<name>A0ABW4C8S3_9BACL</name>
<organism evidence="1 2">
    <name type="scientific">Kroppenstedtia sanguinis</name>
    <dbReference type="NCBI Taxonomy" id="1380684"/>
    <lineage>
        <taxon>Bacteria</taxon>
        <taxon>Bacillati</taxon>
        <taxon>Bacillota</taxon>
        <taxon>Bacilli</taxon>
        <taxon>Bacillales</taxon>
        <taxon>Thermoactinomycetaceae</taxon>
        <taxon>Kroppenstedtia</taxon>
    </lineage>
</organism>
<accession>A0ABW4C8S3</accession>
<evidence type="ECO:0000313" key="1">
    <source>
        <dbReference type="EMBL" id="MFD1426514.1"/>
    </source>
</evidence>
<gene>
    <name evidence="1" type="ORF">ACFQ4Y_06120</name>
</gene>
<dbReference type="EMBL" id="JBHTNU010000004">
    <property type="protein sequence ID" value="MFD1426514.1"/>
    <property type="molecule type" value="Genomic_DNA"/>
</dbReference>
<evidence type="ECO:0000313" key="2">
    <source>
        <dbReference type="Proteomes" id="UP001597282"/>
    </source>
</evidence>
<proteinExistence type="predicted"/>